<proteinExistence type="predicted"/>
<gene>
    <name evidence="2" type="ORF">CDD82_838</name>
</gene>
<dbReference type="OrthoDB" id="5386574at2759"/>
<dbReference type="Pfam" id="PF11489">
    <property type="entry name" value="Aim21"/>
    <property type="match status" value="1"/>
</dbReference>
<feature type="compositionally biased region" description="Basic and acidic residues" evidence="1">
    <location>
        <begin position="180"/>
        <end position="191"/>
    </location>
</feature>
<feature type="region of interest" description="Disordered" evidence="1">
    <location>
        <begin position="384"/>
        <end position="741"/>
    </location>
</feature>
<comment type="caution">
    <text evidence="2">The sequence shown here is derived from an EMBL/GenBank/DDBJ whole genome shotgun (WGS) entry which is preliminary data.</text>
</comment>
<feature type="compositionally biased region" description="Basic and acidic residues" evidence="1">
    <location>
        <begin position="615"/>
        <end position="637"/>
    </location>
</feature>
<feature type="compositionally biased region" description="Basic and acidic residues" evidence="1">
    <location>
        <begin position="399"/>
        <end position="413"/>
    </location>
</feature>
<evidence type="ECO:0000313" key="3">
    <source>
        <dbReference type="Proteomes" id="UP000224854"/>
    </source>
</evidence>
<dbReference type="InterPro" id="IPR021582">
    <property type="entry name" value="Aim21"/>
</dbReference>
<feature type="compositionally biased region" description="Basic and acidic residues" evidence="1">
    <location>
        <begin position="333"/>
        <end position="354"/>
    </location>
</feature>
<feature type="compositionally biased region" description="Basic and acidic residues" evidence="1">
    <location>
        <begin position="589"/>
        <end position="606"/>
    </location>
</feature>
<feature type="region of interest" description="Disordered" evidence="1">
    <location>
        <begin position="323"/>
        <end position="354"/>
    </location>
</feature>
<feature type="compositionally biased region" description="Basic residues" evidence="1">
    <location>
        <begin position="713"/>
        <end position="723"/>
    </location>
</feature>
<reference evidence="2 3" key="1">
    <citation type="submission" date="2017-06" db="EMBL/GenBank/DDBJ databases">
        <title>Ant-infecting Ophiocordyceps genomes reveal a high diversity of potential behavioral manipulation genes and a possible major role for enterotoxins.</title>
        <authorList>
            <person name="De Bekker C."/>
            <person name="Evans H.C."/>
            <person name="Brachmann A."/>
            <person name="Hughes D.P."/>
        </authorList>
    </citation>
    <scope>NUCLEOTIDE SEQUENCE [LARGE SCALE GENOMIC DNA]</scope>
    <source>
        <strain evidence="2 3">1348a</strain>
    </source>
</reference>
<feature type="compositionally biased region" description="Basic and acidic residues" evidence="1">
    <location>
        <begin position="449"/>
        <end position="476"/>
    </location>
</feature>
<evidence type="ECO:0000256" key="1">
    <source>
        <dbReference type="SAM" id="MobiDB-lite"/>
    </source>
</evidence>
<feature type="compositionally biased region" description="Pro residues" evidence="1">
    <location>
        <begin position="1"/>
        <end position="11"/>
    </location>
</feature>
<evidence type="ECO:0000313" key="2">
    <source>
        <dbReference type="EMBL" id="PHH68095.1"/>
    </source>
</evidence>
<accession>A0A2C5YF09</accession>
<feature type="compositionally biased region" description="Basic and acidic residues" evidence="1">
    <location>
        <begin position="28"/>
        <end position="41"/>
    </location>
</feature>
<feature type="compositionally biased region" description="Polar residues" evidence="1">
    <location>
        <begin position="127"/>
        <end position="140"/>
    </location>
</feature>
<feature type="region of interest" description="Disordered" evidence="1">
    <location>
        <begin position="1"/>
        <end position="286"/>
    </location>
</feature>
<sequence length="865" mass="94114">MTTAPVVPPRPSRADKEMPKIPPRPINKRLDRSMSPNRDRFAPSPINGGILPKDIKPASRLGQQHASVDAPDRSNSLSMPSVGEEGAEYGAVTDELNRDAEHQATSPKQMRSVAQDLKLHAPKPSLPASSAKKQVMTVTRTDSERAASFGIGRANSHHADERAMSRNSVKKRPSSSFSAHSDHQTDDEHGIPEIGQRVPMNPHLGDVQAPSPSPGPGCHGDATKKNHNRKLSARGLPPGSYGLHGHGVSSQDKLDKAYYSKHPEALEREQHTPMHDRNNDFAMSSSDLNRLVRDTASRQAGLGTHDFVATPTEEVAFHASEEYTSRITSAASPRKDAPQPKTHGHVEEPIHVEDKHPEYYHYGAEDDASVETEEEYHAPILAADEVDAGSHVKHPAVRPHPERHSSHDGEESPIRPTSRPPIARASHSQADFGSTPLEDVEEYEPLFSEETKDEVPKHEPADETEARHHFPSKDVWEDAPSSVHYTATVSTPDVSDQHRRRSSAYGDDRPITPAQAFAQYQEQLAEKETTGRNNTFLPLSEEKPTWIDHQHHLKTTQRPPAAKRFPSRDVWEDVPESQLHEATVSASPTDEKKPETPSRPEKKASLTEHQPTIPDRPRPRQGSGDDKPKPPVSEKPKPLVPARPTKSLSDESKPKPPVPSRSMGNKIASLQAGFMSDLNKRLQIGPQAPKKEPLAEEEAEAEPKAPLSDARKGRARGPQRRAPARSEPAATAVAPASKGAATLTMSAPLTLWTIDPDDGDVAVGSATESEIETPGKSTPPLEAMGLEKAGHKGALVEEPQDVDKAEGKVDEMGVEESKESEAGGDDLAKLEKPLVSNMLGESSVEAAVEAGGEGVESMEVHDDVK</sequence>
<evidence type="ECO:0008006" key="4">
    <source>
        <dbReference type="Google" id="ProtNLM"/>
    </source>
</evidence>
<keyword evidence="3" id="KW-1185">Reference proteome</keyword>
<name>A0A2C5YF09_9HYPO</name>
<dbReference type="EMBL" id="NJEU01001219">
    <property type="protein sequence ID" value="PHH68095.1"/>
    <property type="molecule type" value="Genomic_DNA"/>
</dbReference>
<feature type="compositionally biased region" description="Basic and acidic residues" evidence="1">
    <location>
        <begin position="801"/>
        <end position="827"/>
    </location>
</feature>
<feature type="compositionally biased region" description="Polar residues" evidence="1">
    <location>
        <begin position="483"/>
        <end position="494"/>
    </location>
</feature>
<organism evidence="2 3">
    <name type="scientific">Ophiocordyceps australis</name>
    <dbReference type="NCBI Taxonomy" id="1399860"/>
    <lineage>
        <taxon>Eukaryota</taxon>
        <taxon>Fungi</taxon>
        <taxon>Dikarya</taxon>
        <taxon>Ascomycota</taxon>
        <taxon>Pezizomycotina</taxon>
        <taxon>Sordariomycetes</taxon>
        <taxon>Hypocreomycetidae</taxon>
        <taxon>Hypocreales</taxon>
        <taxon>Ophiocordycipitaceae</taxon>
        <taxon>Ophiocordyceps</taxon>
    </lineage>
</organism>
<protein>
    <recommendedName>
        <fullName evidence="4">Altered inheritance of mitochondria protein 21</fullName>
    </recommendedName>
</protein>
<feature type="region of interest" description="Disordered" evidence="1">
    <location>
        <begin position="760"/>
        <end position="827"/>
    </location>
</feature>
<feature type="compositionally biased region" description="Basic and acidic residues" evidence="1">
    <location>
        <begin position="252"/>
        <end position="279"/>
    </location>
</feature>
<dbReference type="AlphaFoldDB" id="A0A2C5YF09"/>
<feature type="compositionally biased region" description="Basic and acidic residues" evidence="1">
    <location>
        <begin position="540"/>
        <end position="550"/>
    </location>
</feature>
<dbReference type="Proteomes" id="UP000224854">
    <property type="component" value="Unassembled WGS sequence"/>
</dbReference>